<keyword evidence="1" id="KW-0472">Membrane</keyword>
<proteinExistence type="predicted"/>
<dbReference type="AlphaFoldDB" id="A0A423VVR7"/>
<feature type="transmembrane region" description="Helical" evidence="1">
    <location>
        <begin position="88"/>
        <end position="107"/>
    </location>
</feature>
<evidence type="ECO:0000313" key="3">
    <source>
        <dbReference type="Proteomes" id="UP000284375"/>
    </source>
</evidence>
<keyword evidence="1" id="KW-1133">Transmembrane helix</keyword>
<evidence type="ECO:0000256" key="1">
    <source>
        <dbReference type="SAM" id="Phobius"/>
    </source>
</evidence>
<sequence>MFATRAMRAAFQPTRQMMRPVPNEEQAAHTVSQRLRRLRKIPAELWPLGVVVAFAVAAAGYSISRHLWTDKTIRLKQGKKARLRKAGMVVHFEFIEVAAFIMRIASFRARNCRLYIKHSSYL</sequence>
<dbReference type="OrthoDB" id="202195at2759"/>
<feature type="transmembrane region" description="Helical" evidence="1">
    <location>
        <begin position="45"/>
        <end position="68"/>
    </location>
</feature>
<comment type="caution">
    <text evidence="2">The sequence shown here is derived from an EMBL/GenBank/DDBJ whole genome shotgun (WGS) entry which is preliminary data.</text>
</comment>
<protein>
    <submittedName>
        <fullName evidence="2">Uncharacterized protein</fullName>
    </submittedName>
</protein>
<dbReference type="EMBL" id="LJZO01000025">
    <property type="protein sequence ID" value="ROV95156.1"/>
    <property type="molecule type" value="Genomic_DNA"/>
</dbReference>
<gene>
    <name evidence="2" type="ORF">VSDG_05792</name>
</gene>
<evidence type="ECO:0000313" key="2">
    <source>
        <dbReference type="EMBL" id="ROV95156.1"/>
    </source>
</evidence>
<keyword evidence="3" id="KW-1185">Reference proteome</keyword>
<dbReference type="Proteomes" id="UP000284375">
    <property type="component" value="Unassembled WGS sequence"/>
</dbReference>
<accession>A0A423VVR7</accession>
<reference evidence="2 3" key="1">
    <citation type="submission" date="2015-09" db="EMBL/GenBank/DDBJ databases">
        <title>Host preference determinants of Valsa canker pathogens revealed by comparative genomics.</title>
        <authorList>
            <person name="Yin Z."/>
            <person name="Huang L."/>
        </authorList>
    </citation>
    <scope>NUCLEOTIDE SEQUENCE [LARGE SCALE GENOMIC DNA]</scope>
    <source>
        <strain evidence="2 3">YSFL</strain>
    </source>
</reference>
<keyword evidence="1" id="KW-0812">Transmembrane</keyword>
<organism evidence="2 3">
    <name type="scientific">Cytospora chrysosperma</name>
    <name type="common">Cytospora canker fungus</name>
    <name type="synonym">Sphaeria chrysosperma</name>
    <dbReference type="NCBI Taxonomy" id="252740"/>
    <lineage>
        <taxon>Eukaryota</taxon>
        <taxon>Fungi</taxon>
        <taxon>Dikarya</taxon>
        <taxon>Ascomycota</taxon>
        <taxon>Pezizomycotina</taxon>
        <taxon>Sordariomycetes</taxon>
        <taxon>Sordariomycetidae</taxon>
        <taxon>Diaporthales</taxon>
        <taxon>Cytosporaceae</taxon>
        <taxon>Cytospora</taxon>
    </lineage>
</organism>
<name>A0A423VVR7_CYTCH</name>